<dbReference type="SUPFAM" id="SSF53383">
    <property type="entry name" value="PLP-dependent transferases"/>
    <property type="match status" value="1"/>
</dbReference>
<dbReference type="PANTHER" id="PTHR11601">
    <property type="entry name" value="CYSTEINE DESULFURYLASE FAMILY MEMBER"/>
    <property type="match status" value="1"/>
</dbReference>
<name>A0AAU9E7A1_9FIRM</name>
<gene>
    <name evidence="12" type="ORF">HLPR_23160</name>
</gene>
<evidence type="ECO:0000313" key="13">
    <source>
        <dbReference type="Proteomes" id="UP001321786"/>
    </source>
</evidence>
<evidence type="ECO:0000256" key="8">
    <source>
        <dbReference type="ARBA" id="ARBA00023014"/>
    </source>
</evidence>
<dbReference type="GO" id="GO:0051536">
    <property type="term" value="F:iron-sulfur cluster binding"/>
    <property type="evidence" value="ECO:0007669"/>
    <property type="project" value="UniProtKB-KW"/>
</dbReference>
<dbReference type="AlphaFoldDB" id="A0AAU9E7A1"/>
<evidence type="ECO:0000256" key="1">
    <source>
        <dbReference type="ARBA" id="ARBA00001933"/>
    </source>
</evidence>
<dbReference type="EC" id="2.8.1.7" evidence="3"/>
<dbReference type="Pfam" id="PF00266">
    <property type="entry name" value="Aminotran_5"/>
    <property type="match status" value="1"/>
</dbReference>
<dbReference type="Gene3D" id="3.40.640.10">
    <property type="entry name" value="Type I PLP-dependent aspartate aminotransferase-like (Major domain)"/>
    <property type="match status" value="1"/>
</dbReference>
<accession>A0AAU9E7A1</accession>
<dbReference type="InterPro" id="IPR000192">
    <property type="entry name" value="Aminotrans_V_dom"/>
</dbReference>
<comment type="catalytic activity">
    <reaction evidence="9">
        <text>(sulfur carrier)-H + L-cysteine = (sulfur carrier)-SH + L-alanine</text>
        <dbReference type="Rhea" id="RHEA:43892"/>
        <dbReference type="Rhea" id="RHEA-COMP:14737"/>
        <dbReference type="Rhea" id="RHEA-COMP:14739"/>
        <dbReference type="ChEBI" id="CHEBI:29917"/>
        <dbReference type="ChEBI" id="CHEBI:35235"/>
        <dbReference type="ChEBI" id="CHEBI:57972"/>
        <dbReference type="ChEBI" id="CHEBI:64428"/>
        <dbReference type="EC" id="2.8.1.7"/>
    </reaction>
</comment>
<evidence type="ECO:0000256" key="9">
    <source>
        <dbReference type="ARBA" id="ARBA00050776"/>
    </source>
</evidence>
<dbReference type="KEGG" id="hprf:HLPR_23160"/>
<evidence type="ECO:0000256" key="5">
    <source>
        <dbReference type="ARBA" id="ARBA00022723"/>
    </source>
</evidence>
<feature type="domain" description="Aminotransferase class V" evidence="11">
    <location>
        <begin position="3"/>
        <end position="365"/>
    </location>
</feature>
<keyword evidence="6" id="KW-0663">Pyridoxal phosphate</keyword>
<evidence type="ECO:0000256" key="4">
    <source>
        <dbReference type="ARBA" id="ARBA00022679"/>
    </source>
</evidence>
<keyword evidence="8" id="KW-0411">Iron-sulfur</keyword>
<proteinExistence type="inferred from homology"/>
<dbReference type="EMBL" id="AP028654">
    <property type="protein sequence ID" value="BEP29985.1"/>
    <property type="molecule type" value="Genomic_DNA"/>
</dbReference>
<comment type="cofactor">
    <cofactor evidence="1 10">
        <name>pyridoxal 5'-phosphate</name>
        <dbReference type="ChEBI" id="CHEBI:597326"/>
    </cofactor>
</comment>
<evidence type="ECO:0000256" key="2">
    <source>
        <dbReference type="ARBA" id="ARBA00006490"/>
    </source>
</evidence>
<evidence type="ECO:0000313" key="12">
    <source>
        <dbReference type="EMBL" id="BEP29985.1"/>
    </source>
</evidence>
<comment type="similarity">
    <text evidence="2">Belongs to the class-V pyridoxal-phosphate-dependent aminotransferase family. NifS/IscS subfamily.</text>
</comment>
<reference evidence="12 13" key="1">
    <citation type="submission" date="2023-08" db="EMBL/GenBank/DDBJ databases">
        <title>Helicovermis profunda gen. nov., sp. nov., a novel mesophilic, fermentative bacterium within the Bacillota from a deep-sea hydrothermal vent chimney.</title>
        <authorList>
            <person name="Miyazaki U."/>
            <person name="Mizutani D."/>
            <person name="Hashimoto Y."/>
            <person name="Tame A."/>
            <person name="Sawayama S."/>
            <person name="Miyazaki J."/>
            <person name="Takai K."/>
            <person name="Nakagawa S."/>
        </authorList>
    </citation>
    <scope>NUCLEOTIDE SEQUENCE [LARGE SCALE GENOMIC DNA]</scope>
    <source>
        <strain evidence="12 13">S502</strain>
    </source>
</reference>
<dbReference type="PIRSF" id="PIRSF005572">
    <property type="entry name" value="NifS"/>
    <property type="match status" value="1"/>
</dbReference>
<evidence type="ECO:0000259" key="11">
    <source>
        <dbReference type="Pfam" id="PF00266"/>
    </source>
</evidence>
<evidence type="ECO:0000256" key="3">
    <source>
        <dbReference type="ARBA" id="ARBA00012239"/>
    </source>
</evidence>
<dbReference type="InterPro" id="IPR016454">
    <property type="entry name" value="Cysteine_dSase"/>
</dbReference>
<dbReference type="InterPro" id="IPR015424">
    <property type="entry name" value="PyrdxlP-dep_Trfase"/>
</dbReference>
<dbReference type="Proteomes" id="UP001321786">
    <property type="component" value="Chromosome"/>
</dbReference>
<keyword evidence="5" id="KW-0479">Metal-binding</keyword>
<evidence type="ECO:0000256" key="7">
    <source>
        <dbReference type="ARBA" id="ARBA00023004"/>
    </source>
</evidence>
<keyword evidence="13" id="KW-1185">Reference proteome</keyword>
<dbReference type="Gene3D" id="3.90.1150.10">
    <property type="entry name" value="Aspartate Aminotransferase, domain 1"/>
    <property type="match status" value="1"/>
</dbReference>
<protein>
    <recommendedName>
        <fullName evidence="3">cysteine desulfurase</fullName>
        <ecNumber evidence="3">2.8.1.7</ecNumber>
    </recommendedName>
</protein>
<evidence type="ECO:0000256" key="6">
    <source>
        <dbReference type="ARBA" id="ARBA00022898"/>
    </source>
</evidence>
<dbReference type="PROSITE" id="PS00595">
    <property type="entry name" value="AA_TRANSFER_CLASS_5"/>
    <property type="match status" value="1"/>
</dbReference>
<sequence>MEVYLDNAATTKPNKEIKDIVNNSFDELYANPSSLHTLGVRVEREIKEVKKIILKDLSSSDGKMIFTSGGTESNNLAIKGAVNAYKRLGKHIITTEFEHKSILNTVGSLEDEGFKVTYIKPNSNGLIELNDIISAIQKDTILVSIMFVNNEIGTLQPIKEIGKYLSTLKNKPIFHVDGVQAFMKMKINVEELNIDLFSFSAHKIHALKGLGGLYVKKGIRIKPLMFGGQQENSLRPGTENTIGIFALKNAVLDFIKNRENYYNNVKELKRAFVNSITSELSDVYINGDFSKASPYIVNIAFVGVKGEVLLHYLEMKKIYVSTGSACNSKTKSFSYVLHAINVPDKLKEGSIRFSFSKFTTKNEIKYALDEIIFRVNEYRSMMKNGKK</sequence>
<dbReference type="PANTHER" id="PTHR11601:SF34">
    <property type="entry name" value="CYSTEINE DESULFURASE"/>
    <property type="match status" value="1"/>
</dbReference>
<keyword evidence="7" id="KW-0408">Iron</keyword>
<dbReference type="InterPro" id="IPR015421">
    <property type="entry name" value="PyrdxlP-dep_Trfase_major"/>
</dbReference>
<organism evidence="12 13">
    <name type="scientific">Helicovermis profundi</name>
    <dbReference type="NCBI Taxonomy" id="3065157"/>
    <lineage>
        <taxon>Bacteria</taxon>
        <taxon>Bacillati</taxon>
        <taxon>Bacillota</taxon>
        <taxon>Clostridia</taxon>
        <taxon>Helicovermis</taxon>
    </lineage>
</organism>
<dbReference type="GO" id="GO:0031071">
    <property type="term" value="F:cysteine desulfurase activity"/>
    <property type="evidence" value="ECO:0007669"/>
    <property type="project" value="UniProtKB-EC"/>
</dbReference>
<keyword evidence="4" id="KW-0808">Transferase</keyword>
<dbReference type="GO" id="GO:0046872">
    <property type="term" value="F:metal ion binding"/>
    <property type="evidence" value="ECO:0007669"/>
    <property type="project" value="UniProtKB-KW"/>
</dbReference>
<dbReference type="InterPro" id="IPR015422">
    <property type="entry name" value="PyrdxlP-dep_Trfase_small"/>
</dbReference>
<dbReference type="InterPro" id="IPR020578">
    <property type="entry name" value="Aminotrans_V_PyrdxlP_BS"/>
</dbReference>
<evidence type="ECO:0000256" key="10">
    <source>
        <dbReference type="RuleBase" id="RU004504"/>
    </source>
</evidence>